<keyword evidence="4" id="KW-0028">Amino-acid biosynthesis</keyword>
<dbReference type="EMBL" id="QPGR01000007">
    <property type="protein sequence ID" value="TBR81091.1"/>
    <property type="molecule type" value="Genomic_DNA"/>
</dbReference>
<dbReference type="UniPathway" id="UPA00035">
    <property type="reaction ID" value="UER00043"/>
</dbReference>
<dbReference type="GO" id="GO:0004425">
    <property type="term" value="F:indole-3-glycerol-phosphate synthase activity"/>
    <property type="evidence" value="ECO:0007669"/>
    <property type="project" value="UniProtKB-EC"/>
</dbReference>
<evidence type="ECO:0000256" key="2">
    <source>
        <dbReference type="ARBA" id="ARBA00004696"/>
    </source>
</evidence>
<dbReference type="PANTHER" id="PTHR22854:SF2">
    <property type="entry name" value="INDOLE-3-GLYCEROL-PHOSPHATE SYNTHASE"/>
    <property type="match status" value="1"/>
</dbReference>
<proteinExistence type="predicted"/>
<feature type="domain" description="Indole-3-glycerol phosphate synthase" evidence="9">
    <location>
        <begin position="91"/>
        <end position="222"/>
    </location>
</feature>
<dbReference type="GO" id="GO:0000162">
    <property type="term" value="P:L-tryptophan biosynthetic process"/>
    <property type="evidence" value="ECO:0007669"/>
    <property type="project" value="UniProtKB-UniPathway"/>
</dbReference>
<evidence type="ECO:0000313" key="10">
    <source>
        <dbReference type="EMBL" id="TBR81091.1"/>
    </source>
</evidence>
<keyword evidence="7" id="KW-0057">Aromatic amino acid biosynthesis</keyword>
<sequence>MFKITNEQIKQSKIELEKRKKIFSYDMLGRSLSSNPFFPKEVKKNLQRINGEIKFISIIKEEKEEKLLNQALNLEKDETNCALCIELQPQDIQNLSLIRRYIKLPLLNKQFIFDQYQILESLVYGADFILLYAKFLNLKELKSLLEFTRYLGLEALVLISDKEDLSKAIFAGADILGIYFLQTFDEISYKKMISLIPNSKIILACNNIEKNEIKKYQNLGIDVFCKDK</sequence>
<dbReference type="Proteomes" id="UP000292583">
    <property type="component" value="Unassembled WGS sequence"/>
</dbReference>
<evidence type="ECO:0000256" key="8">
    <source>
        <dbReference type="ARBA" id="ARBA00023239"/>
    </source>
</evidence>
<dbReference type="Gene3D" id="3.20.20.70">
    <property type="entry name" value="Aldolase class I"/>
    <property type="match status" value="1"/>
</dbReference>
<dbReference type="InterPro" id="IPR011060">
    <property type="entry name" value="RibuloseP-bd_barrel"/>
</dbReference>
<dbReference type="Pfam" id="PF00218">
    <property type="entry name" value="IGPS"/>
    <property type="match status" value="1"/>
</dbReference>
<dbReference type="AlphaFoldDB" id="A0A4Q9JU06"/>
<evidence type="ECO:0000256" key="1">
    <source>
        <dbReference type="ARBA" id="ARBA00001633"/>
    </source>
</evidence>
<evidence type="ECO:0000259" key="9">
    <source>
        <dbReference type="Pfam" id="PF00218"/>
    </source>
</evidence>
<dbReference type="InterPro" id="IPR045186">
    <property type="entry name" value="Indole-3-glycerol_P_synth"/>
</dbReference>
<dbReference type="OrthoDB" id="9804217at2"/>
<keyword evidence="5" id="KW-0210">Decarboxylase</keyword>
<reference evidence="10 11" key="1">
    <citation type="submission" date="2018-07" db="EMBL/GenBank/DDBJ databases">
        <title>Campylobacter zealandensis sp. nov., isolated from birds and water in New Zealand.</title>
        <authorList>
            <person name="Wilkinson D.A."/>
            <person name="Biggs P.J."/>
            <person name="French N.P."/>
            <person name="Midwinter A.C."/>
        </authorList>
    </citation>
    <scope>NUCLEOTIDE SEQUENCE [LARGE SCALE GENOMIC DNA]</scope>
    <source>
        <strain evidence="10 11">B423b</strain>
    </source>
</reference>
<keyword evidence="11" id="KW-1185">Reference proteome</keyword>
<dbReference type="PANTHER" id="PTHR22854">
    <property type="entry name" value="TRYPTOPHAN BIOSYNTHESIS PROTEIN"/>
    <property type="match status" value="1"/>
</dbReference>
<protein>
    <recommendedName>
        <fullName evidence="3">indole-3-glycerol-phosphate synthase</fullName>
        <ecNumber evidence="3">4.1.1.48</ecNumber>
    </recommendedName>
</protein>
<evidence type="ECO:0000256" key="3">
    <source>
        <dbReference type="ARBA" id="ARBA00012362"/>
    </source>
</evidence>
<comment type="pathway">
    <text evidence="2">Amino-acid biosynthesis; L-tryptophan biosynthesis; L-tryptophan from chorismate: step 4/5.</text>
</comment>
<keyword evidence="6" id="KW-0822">Tryptophan biosynthesis</keyword>
<dbReference type="InterPro" id="IPR013798">
    <property type="entry name" value="Indole-3-glycerol_P_synth_dom"/>
</dbReference>
<keyword evidence="8" id="KW-0456">Lyase</keyword>
<comment type="caution">
    <text evidence="10">The sequence shown here is derived from an EMBL/GenBank/DDBJ whole genome shotgun (WGS) entry which is preliminary data.</text>
</comment>
<dbReference type="EC" id="4.1.1.48" evidence="3"/>
<gene>
    <name evidence="10" type="ORF">DU473_04625</name>
</gene>
<evidence type="ECO:0000256" key="7">
    <source>
        <dbReference type="ARBA" id="ARBA00023141"/>
    </source>
</evidence>
<dbReference type="InterPro" id="IPR013785">
    <property type="entry name" value="Aldolase_TIM"/>
</dbReference>
<evidence type="ECO:0000313" key="11">
    <source>
        <dbReference type="Proteomes" id="UP000292583"/>
    </source>
</evidence>
<dbReference type="RefSeq" id="WP_131162889.1">
    <property type="nucleotide sequence ID" value="NZ_CP076657.1"/>
</dbReference>
<organism evidence="10 11">
    <name type="scientific">Campylobacter novaezeelandiae</name>
    <dbReference type="NCBI Taxonomy" id="2267891"/>
    <lineage>
        <taxon>Bacteria</taxon>
        <taxon>Pseudomonadati</taxon>
        <taxon>Campylobacterota</taxon>
        <taxon>Epsilonproteobacteria</taxon>
        <taxon>Campylobacterales</taxon>
        <taxon>Campylobacteraceae</taxon>
        <taxon>Campylobacter</taxon>
    </lineage>
</organism>
<evidence type="ECO:0000256" key="6">
    <source>
        <dbReference type="ARBA" id="ARBA00022822"/>
    </source>
</evidence>
<evidence type="ECO:0000256" key="5">
    <source>
        <dbReference type="ARBA" id="ARBA00022793"/>
    </source>
</evidence>
<dbReference type="GO" id="GO:0004640">
    <property type="term" value="F:phosphoribosylanthranilate isomerase activity"/>
    <property type="evidence" value="ECO:0007669"/>
    <property type="project" value="TreeGrafter"/>
</dbReference>
<evidence type="ECO:0000256" key="4">
    <source>
        <dbReference type="ARBA" id="ARBA00022605"/>
    </source>
</evidence>
<dbReference type="SUPFAM" id="SSF51366">
    <property type="entry name" value="Ribulose-phoshate binding barrel"/>
    <property type="match status" value="1"/>
</dbReference>
<comment type="catalytic activity">
    <reaction evidence="1">
        <text>1-(2-carboxyphenylamino)-1-deoxy-D-ribulose 5-phosphate + H(+) = (1S,2R)-1-C-(indol-3-yl)glycerol 3-phosphate + CO2 + H2O</text>
        <dbReference type="Rhea" id="RHEA:23476"/>
        <dbReference type="ChEBI" id="CHEBI:15377"/>
        <dbReference type="ChEBI" id="CHEBI:15378"/>
        <dbReference type="ChEBI" id="CHEBI:16526"/>
        <dbReference type="ChEBI" id="CHEBI:58613"/>
        <dbReference type="ChEBI" id="CHEBI:58866"/>
        <dbReference type="EC" id="4.1.1.48"/>
    </reaction>
</comment>
<name>A0A4Q9JU06_9BACT</name>
<accession>A0A4Q9JU06</accession>